<evidence type="ECO:0000313" key="3">
    <source>
        <dbReference type="Proteomes" id="UP000326924"/>
    </source>
</evidence>
<name>A0A5J5F6F6_9PEZI</name>
<dbReference type="OrthoDB" id="5385072at2759"/>
<evidence type="ECO:0000313" key="2">
    <source>
        <dbReference type="EMBL" id="KAA8912416.1"/>
    </source>
</evidence>
<keyword evidence="3" id="KW-1185">Reference proteome</keyword>
<feature type="region of interest" description="Disordered" evidence="1">
    <location>
        <begin position="82"/>
        <end position="113"/>
    </location>
</feature>
<dbReference type="Proteomes" id="UP000326924">
    <property type="component" value="Unassembled WGS sequence"/>
</dbReference>
<feature type="compositionally biased region" description="Polar residues" evidence="1">
    <location>
        <begin position="191"/>
        <end position="204"/>
    </location>
</feature>
<feature type="compositionally biased region" description="Low complexity" evidence="1">
    <location>
        <begin position="236"/>
        <end position="248"/>
    </location>
</feature>
<feature type="compositionally biased region" description="Polar residues" evidence="1">
    <location>
        <begin position="82"/>
        <end position="100"/>
    </location>
</feature>
<gene>
    <name evidence="2" type="ORF">FN846DRAFT_773240</name>
</gene>
<feature type="compositionally biased region" description="Acidic residues" evidence="1">
    <location>
        <begin position="215"/>
        <end position="224"/>
    </location>
</feature>
<comment type="caution">
    <text evidence="2">The sequence shown here is derived from an EMBL/GenBank/DDBJ whole genome shotgun (WGS) entry which is preliminary data.</text>
</comment>
<feature type="compositionally biased region" description="Low complexity" evidence="1">
    <location>
        <begin position="101"/>
        <end position="113"/>
    </location>
</feature>
<feature type="region of interest" description="Disordered" evidence="1">
    <location>
        <begin position="152"/>
        <end position="296"/>
    </location>
</feature>
<feature type="compositionally biased region" description="Polar residues" evidence="1">
    <location>
        <begin position="22"/>
        <end position="46"/>
    </location>
</feature>
<dbReference type="InParanoid" id="A0A5J5F6F6"/>
<dbReference type="EMBL" id="VXIS01000024">
    <property type="protein sequence ID" value="KAA8912416.1"/>
    <property type="molecule type" value="Genomic_DNA"/>
</dbReference>
<proteinExistence type="predicted"/>
<protein>
    <submittedName>
        <fullName evidence="2">Uncharacterized protein</fullName>
    </submittedName>
</protein>
<feature type="compositionally biased region" description="Polar residues" evidence="1">
    <location>
        <begin position="254"/>
        <end position="287"/>
    </location>
</feature>
<dbReference type="AlphaFoldDB" id="A0A5J5F6F6"/>
<reference evidence="2 3" key="1">
    <citation type="submission" date="2019-09" db="EMBL/GenBank/DDBJ databases">
        <title>Draft genome of the ectomycorrhizal ascomycete Sphaerosporella brunnea.</title>
        <authorList>
            <consortium name="DOE Joint Genome Institute"/>
            <person name="Benucci G.M."/>
            <person name="Marozzi G."/>
            <person name="Antonielli L."/>
            <person name="Sanchez S."/>
            <person name="Marco P."/>
            <person name="Wang X."/>
            <person name="Falini L.B."/>
            <person name="Barry K."/>
            <person name="Haridas S."/>
            <person name="Lipzen A."/>
            <person name="Labutti K."/>
            <person name="Grigoriev I.V."/>
            <person name="Murat C."/>
            <person name="Martin F."/>
            <person name="Albertini E."/>
            <person name="Donnini D."/>
            <person name="Bonito G."/>
        </authorList>
    </citation>
    <scope>NUCLEOTIDE SEQUENCE [LARGE SCALE GENOMIC DNA]</scope>
    <source>
        <strain evidence="2 3">Sb_GMNB300</strain>
    </source>
</reference>
<feature type="region of interest" description="Disordered" evidence="1">
    <location>
        <begin position="1"/>
        <end position="48"/>
    </location>
</feature>
<evidence type="ECO:0000256" key="1">
    <source>
        <dbReference type="SAM" id="MobiDB-lite"/>
    </source>
</evidence>
<organism evidence="2 3">
    <name type="scientific">Sphaerosporella brunnea</name>
    <dbReference type="NCBI Taxonomy" id="1250544"/>
    <lineage>
        <taxon>Eukaryota</taxon>
        <taxon>Fungi</taxon>
        <taxon>Dikarya</taxon>
        <taxon>Ascomycota</taxon>
        <taxon>Pezizomycotina</taxon>
        <taxon>Pezizomycetes</taxon>
        <taxon>Pezizales</taxon>
        <taxon>Pyronemataceae</taxon>
        <taxon>Sphaerosporella</taxon>
    </lineage>
</organism>
<sequence>MVDYAPPSSYQFRSMKPKPAMSINSHLTPQNPYGPPSASSTYSNTRLRPLSLGQFPPSAGYNAYYGVQTTHPQQQYYPEVMRTSSTSTGRSNDGSMQLGRSASTNTSSSVGSPASNYVAALRRQKATVWCEKSQPEDPRLLAAQRAAKLKATQEVFGPSSSGSKGGNHGLRSTSSSTTSLRGVGRNHKLGKSSTVGIGTSSLVNQLPPRLSATEANDDSSDGEELYMSGTHRRSGSHSGRSSLNSNHRTYIGGQRTSSISGASGGMQRTTSRGSSGSNYSPDMSTTELADPRGKSRVPVSGHILEETSPDVRIANSYFEAVPKKPAVEVQRSGSTLRRMGSVDEREVARTMTMSGLRLVVANPD</sequence>
<accession>A0A5J5F6F6</accession>